<keyword evidence="8" id="KW-1185">Reference proteome</keyword>
<dbReference type="OrthoDB" id="5643411at2"/>
<sequence length="260" mass="29809">MNQLNRNAIKPLLSTLQNKISNILQNNLTGIYIHGSIAMGGFNPNHSDVDLLVVTEEPISLETKRELAGFFLMQSNRSSFPIEISFLNTGQLKSWSHPCPFDFHYSEFWSERYEQDLSEGTDEYLNDRVSHDPDLAAHITILNHRGLCLYGRPIHQVFPEVPADDYLSSIMNDVRDCFEQIEEDPVYCILNILRVYWYIQSGVISSKQEAGEWGVSGLSGGERETVVKALLCYKNTGNFRTFDQGELIAFREYMREQILE</sequence>
<dbReference type="SUPFAM" id="SSF81301">
    <property type="entry name" value="Nucleotidyltransferase"/>
    <property type="match status" value="1"/>
</dbReference>
<evidence type="ECO:0000256" key="4">
    <source>
        <dbReference type="PIRNR" id="PIRNR000819"/>
    </source>
</evidence>
<keyword evidence="2 4" id="KW-0046">Antibiotic resistance</keyword>
<gene>
    <name evidence="7" type="ORF">KP77_04200</name>
</gene>
<evidence type="ECO:0000256" key="3">
    <source>
        <dbReference type="ARBA" id="ARBA00047831"/>
    </source>
</evidence>
<dbReference type="InterPro" id="IPR041633">
    <property type="entry name" value="Polbeta"/>
</dbReference>
<evidence type="ECO:0000259" key="6">
    <source>
        <dbReference type="Pfam" id="PF18765"/>
    </source>
</evidence>
<reference evidence="7 8" key="1">
    <citation type="submission" date="2015-01" db="EMBL/GenBank/DDBJ databases">
        <title>Genome sequence of Jeotgalibacillus alimentarius.</title>
        <authorList>
            <person name="Goh K.M."/>
            <person name="Chan K.-G."/>
            <person name="Yaakop A.S."/>
            <person name="Ee R."/>
            <person name="Gan H.M."/>
            <person name="Chan C.S."/>
        </authorList>
    </citation>
    <scope>NUCLEOTIDE SEQUENCE [LARGE SCALE GENOMIC DNA]</scope>
    <source>
        <strain evidence="7 8">YKJ-13</strain>
    </source>
</reference>
<feature type="domain" description="Adenylyltransferase AadA C-terminal" evidence="5">
    <location>
        <begin position="156"/>
        <end position="256"/>
    </location>
</feature>
<comment type="caution">
    <text evidence="7">The sequence shown here is derived from an EMBL/GenBank/DDBJ whole genome shotgun (WGS) entry which is preliminary data.</text>
</comment>
<keyword evidence="4" id="KW-0067">ATP-binding</keyword>
<name>A0A0C2SHK1_9BACL</name>
<proteinExistence type="predicted"/>
<evidence type="ECO:0000259" key="5">
    <source>
        <dbReference type="Pfam" id="PF13427"/>
    </source>
</evidence>
<comment type="catalytic activity">
    <reaction evidence="3 4">
        <text>spectinomycin + ATP = 9-O-adenylylspectinomycin + diphosphate</text>
        <dbReference type="Rhea" id="RHEA:63228"/>
        <dbReference type="ChEBI" id="CHEBI:30616"/>
        <dbReference type="ChEBI" id="CHEBI:33019"/>
        <dbReference type="ChEBI" id="CHEBI:146260"/>
        <dbReference type="ChEBI" id="CHEBI:146261"/>
    </reaction>
</comment>
<dbReference type="RefSeq" id="WP_152614645.1">
    <property type="nucleotide sequence ID" value="NZ_JXRQ01000008.1"/>
</dbReference>
<dbReference type="Proteomes" id="UP000031950">
    <property type="component" value="Unassembled WGS sequence"/>
</dbReference>
<dbReference type="GO" id="GO:0046677">
    <property type="term" value="P:response to antibiotic"/>
    <property type="evidence" value="ECO:0007669"/>
    <property type="project" value="UniProtKB-KW"/>
</dbReference>
<dbReference type="InterPro" id="IPR024172">
    <property type="entry name" value="AadA/Aad9"/>
</dbReference>
<accession>A0A0C2SHK1</accession>
<dbReference type="InterPro" id="IPR043519">
    <property type="entry name" value="NT_sf"/>
</dbReference>
<keyword evidence="1 4" id="KW-0808">Transferase</keyword>
<dbReference type="CDD" id="cd05403">
    <property type="entry name" value="NT_KNTase_like"/>
    <property type="match status" value="1"/>
</dbReference>
<dbReference type="GO" id="GO:0070566">
    <property type="term" value="F:adenylyltransferase activity"/>
    <property type="evidence" value="ECO:0007669"/>
    <property type="project" value="InterPro"/>
</dbReference>
<protein>
    <recommendedName>
        <fullName evidence="4">Spectinomycin 9-adenylyltransferase</fullName>
    </recommendedName>
</protein>
<dbReference type="Pfam" id="PF13427">
    <property type="entry name" value="AadA_C"/>
    <property type="match status" value="1"/>
</dbReference>
<dbReference type="GO" id="GO:0005524">
    <property type="term" value="F:ATP binding"/>
    <property type="evidence" value="ECO:0007669"/>
    <property type="project" value="UniProtKB-KW"/>
</dbReference>
<dbReference type="STRING" id="135826.KP77_04200"/>
<evidence type="ECO:0000313" key="7">
    <source>
        <dbReference type="EMBL" id="KIL53444.1"/>
    </source>
</evidence>
<dbReference type="EMBL" id="JXRQ01000008">
    <property type="protein sequence ID" value="KIL53444.1"/>
    <property type="molecule type" value="Genomic_DNA"/>
</dbReference>
<dbReference type="PIRSF" id="PIRSF000819">
    <property type="entry name" value="Streptomycin_3-adenylyltransf"/>
    <property type="match status" value="1"/>
</dbReference>
<dbReference type="Pfam" id="PF18765">
    <property type="entry name" value="Polbeta"/>
    <property type="match status" value="1"/>
</dbReference>
<evidence type="ECO:0000313" key="8">
    <source>
        <dbReference type="Proteomes" id="UP000031950"/>
    </source>
</evidence>
<dbReference type="PATRIC" id="fig|135826.4.peg.423"/>
<dbReference type="AlphaFoldDB" id="A0A0C2SHK1"/>
<evidence type="ECO:0000256" key="2">
    <source>
        <dbReference type="ARBA" id="ARBA00023251"/>
    </source>
</evidence>
<dbReference type="Gene3D" id="3.30.460.10">
    <property type="entry name" value="Beta Polymerase, domain 2"/>
    <property type="match status" value="1"/>
</dbReference>
<organism evidence="7 8">
    <name type="scientific">Jeotgalibacillus alimentarius</name>
    <dbReference type="NCBI Taxonomy" id="135826"/>
    <lineage>
        <taxon>Bacteria</taxon>
        <taxon>Bacillati</taxon>
        <taxon>Bacillota</taxon>
        <taxon>Bacilli</taxon>
        <taxon>Bacillales</taxon>
        <taxon>Caryophanaceae</taxon>
        <taxon>Jeotgalibacillus</taxon>
    </lineage>
</organism>
<evidence type="ECO:0000256" key="1">
    <source>
        <dbReference type="ARBA" id="ARBA00022679"/>
    </source>
</evidence>
<feature type="domain" description="Polymerase beta nucleotidyltransferase" evidence="6">
    <location>
        <begin position="18"/>
        <end position="70"/>
    </location>
</feature>
<keyword evidence="4" id="KW-0547">Nucleotide-binding</keyword>
<keyword evidence="4" id="KW-0548">Nucleotidyltransferase</keyword>
<dbReference type="InterPro" id="IPR025184">
    <property type="entry name" value="AadA_C"/>
</dbReference>